<feature type="active site" description="Proton acceptor" evidence="8">
    <location>
        <position position="56"/>
    </location>
</feature>
<dbReference type="RefSeq" id="WP_380166018.1">
    <property type="nucleotide sequence ID" value="NZ_JBHTNU010000013.1"/>
</dbReference>
<dbReference type="GO" id="GO:0004834">
    <property type="term" value="F:tryptophan synthase activity"/>
    <property type="evidence" value="ECO:0007669"/>
    <property type="project" value="UniProtKB-EC"/>
</dbReference>
<comment type="caution">
    <text evidence="10">The sequence shown here is derived from an EMBL/GenBank/DDBJ whole genome shotgun (WGS) entry which is preliminary data.</text>
</comment>
<evidence type="ECO:0000256" key="5">
    <source>
        <dbReference type="ARBA" id="ARBA00023141"/>
    </source>
</evidence>
<evidence type="ECO:0000256" key="9">
    <source>
        <dbReference type="RuleBase" id="RU003662"/>
    </source>
</evidence>
<evidence type="ECO:0000256" key="2">
    <source>
        <dbReference type="ARBA" id="ARBA00011270"/>
    </source>
</evidence>
<proteinExistence type="inferred from homology"/>
<sequence length="272" mass="29845">MRIEAAFKSEERLPLIPFITAGDPSLEVTLDVIRLLDEEKVTAIELGVPYSDPLADGPVIQSASERALSQGVTLTRVLELARTAREMGVTTPLVLFSYYNPIFRFGEEALVDRAYFSGLNGMIIPDLPWEEGRRFSQLAGERGMDLIPLVAPTSQERIRRIVSDARGFVYCVSSMGTTGMRQHFSAGVESFLDAVREYSPVPTAVGFGISRSEQVRHFLHHADAAVVGSALVRLIAAKGDRLQDCNRKAQAVAEIRESIRDLAAFPLPSPEG</sequence>
<dbReference type="HAMAP" id="MF_00131">
    <property type="entry name" value="Trp_synth_alpha"/>
    <property type="match status" value="1"/>
</dbReference>
<comment type="subunit">
    <text evidence="2 8">Tetramer of two alpha and two beta chains.</text>
</comment>
<dbReference type="EC" id="4.2.1.20" evidence="8"/>
<keyword evidence="6 8" id="KW-0456">Lyase</keyword>
<evidence type="ECO:0000256" key="8">
    <source>
        <dbReference type="HAMAP-Rule" id="MF_00131"/>
    </source>
</evidence>
<protein>
    <recommendedName>
        <fullName evidence="8">Tryptophan synthase alpha chain</fullName>
        <ecNumber evidence="8">4.2.1.20</ecNumber>
    </recommendedName>
</protein>
<dbReference type="PANTHER" id="PTHR43406">
    <property type="entry name" value="TRYPTOPHAN SYNTHASE, ALPHA CHAIN"/>
    <property type="match status" value="1"/>
</dbReference>
<dbReference type="CDD" id="cd04724">
    <property type="entry name" value="Tryptophan_synthase_alpha"/>
    <property type="match status" value="1"/>
</dbReference>
<comment type="catalytic activity">
    <reaction evidence="7 8">
        <text>(1S,2R)-1-C-(indol-3-yl)glycerol 3-phosphate + L-serine = D-glyceraldehyde 3-phosphate + L-tryptophan + H2O</text>
        <dbReference type="Rhea" id="RHEA:10532"/>
        <dbReference type="ChEBI" id="CHEBI:15377"/>
        <dbReference type="ChEBI" id="CHEBI:33384"/>
        <dbReference type="ChEBI" id="CHEBI:57912"/>
        <dbReference type="ChEBI" id="CHEBI:58866"/>
        <dbReference type="ChEBI" id="CHEBI:59776"/>
        <dbReference type="EC" id="4.2.1.20"/>
    </reaction>
</comment>
<dbReference type="PANTHER" id="PTHR43406:SF1">
    <property type="entry name" value="TRYPTOPHAN SYNTHASE ALPHA CHAIN, CHLOROPLASTIC"/>
    <property type="match status" value="1"/>
</dbReference>
<keyword evidence="11" id="KW-1185">Reference proteome</keyword>
<dbReference type="InterPro" id="IPR013785">
    <property type="entry name" value="Aldolase_TIM"/>
</dbReference>
<dbReference type="InterPro" id="IPR002028">
    <property type="entry name" value="Trp_synthase_suA"/>
</dbReference>
<dbReference type="Pfam" id="PF00290">
    <property type="entry name" value="Trp_syntA"/>
    <property type="match status" value="1"/>
</dbReference>
<organism evidence="10 11">
    <name type="scientific">Kroppenstedtia sanguinis</name>
    <dbReference type="NCBI Taxonomy" id="1380684"/>
    <lineage>
        <taxon>Bacteria</taxon>
        <taxon>Bacillati</taxon>
        <taxon>Bacillota</taxon>
        <taxon>Bacilli</taxon>
        <taxon>Bacillales</taxon>
        <taxon>Thermoactinomycetaceae</taxon>
        <taxon>Kroppenstedtia</taxon>
    </lineage>
</organism>
<evidence type="ECO:0000313" key="10">
    <source>
        <dbReference type="EMBL" id="MFD1427755.1"/>
    </source>
</evidence>
<comment type="function">
    <text evidence="8">The alpha subunit is responsible for the aldol cleavage of indoleglycerol phosphate to indole and glyceraldehyde 3-phosphate.</text>
</comment>
<evidence type="ECO:0000256" key="1">
    <source>
        <dbReference type="ARBA" id="ARBA00004733"/>
    </source>
</evidence>
<evidence type="ECO:0000256" key="3">
    <source>
        <dbReference type="ARBA" id="ARBA00022605"/>
    </source>
</evidence>
<evidence type="ECO:0000313" key="11">
    <source>
        <dbReference type="Proteomes" id="UP001597282"/>
    </source>
</evidence>
<evidence type="ECO:0000256" key="4">
    <source>
        <dbReference type="ARBA" id="ARBA00022822"/>
    </source>
</evidence>
<dbReference type="EMBL" id="JBHTNU010000013">
    <property type="protein sequence ID" value="MFD1427755.1"/>
    <property type="molecule type" value="Genomic_DNA"/>
</dbReference>
<evidence type="ECO:0000256" key="6">
    <source>
        <dbReference type="ARBA" id="ARBA00023239"/>
    </source>
</evidence>
<dbReference type="InterPro" id="IPR018204">
    <property type="entry name" value="Trp_synthase_alpha_AS"/>
</dbReference>
<dbReference type="SUPFAM" id="SSF51366">
    <property type="entry name" value="Ribulose-phoshate binding barrel"/>
    <property type="match status" value="1"/>
</dbReference>
<name>A0ABW4CD93_9BACL</name>
<dbReference type="Proteomes" id="UP001597282">
    <property type="component" value="Unassembled WGS sequence"/>
</dbReference>
<dbReference type="PROSITE" id="PS00167">
    <property type="entry name" value="TRP_SYNTHASE_ALPHA"/>
    <property type="match status" value="1"/>
</dbReference>
<comment type="similarity">
    <text evidence="8 9">Belongs to the TrpA family.</text>
</comment>
<reference evidence="11" key="1">
    <citation type="journal article" date="2019" name="Int. J. Syst. Evol. Microbiol.">
        <title>The Global Catalogue of Microorganisms (GCM) 10K type strain sequencing project: providing services to taxonomists for standard genome sequencing and annotation.</title>
        <authorList>
            <consortium name="The Broad Institute Genomics Platform"/>
            <consortium name="The Broad Institute Genome Sequencing Center for Infectious Disease"/>
            <person name="Wu L."/>
            <person name="Ma J."/>
        </authorList>
    </citation>
    <scope>NUCLEOTIDE SEQUENCE [LARGE SCALE GENOMIC DNA]</scope>
    <source>
        <strain evidence="11">S1</strain>
    </source>
</reference>
<dbReference type="InterPro" id="IPR011060">
    <property type="entry name" value="RibuloseP-bd_barrel"/>
</dbReference>
<keyword evidence="5 8" id="KW-0057">Aromatic amino acid biosynthesis</keyword>
<feature type="active site" description="Proton acceptor" evidence="8">
    <location>
        <position position="45"/>
    </location>
</feature>
<evidence type="ECO:0000256" key="7">
    <source>
        <dbReference type="ARBA" id="ARBA00049047"/>
    </source>
</evidence>
<gene>
    <name evidence="8 10" type="primary">trpA</name>
    <name evidence="10" type="ORF">ACFQ4Y_12660</name>
</gene>
<comment type="pathway">
    <text evidence="1 8">Amino-acid biosynthesis; L-tryptophan biosynthesis; L-tryptophan from chorismate: step 5/5.</text>
</comment>
<accession>A0ABW4CD93</accession>
<dbReference type="Gene3D" id="3.20.20.70">
    <property type="entry name" value="Aldolase class I"/>
    <property type="match status" value="1"/>
</dbReference>
<dbReference type="NCBIfam" id="TIGR00262">
    <property type="entry name" value="trpA"/>
    <property type="match status" value="1"/>
</dbReference>
<keyword evidence="4 8" id="KW-0822">Tryptophan biosynthesis</keyword>
<keyword evidence="3 8" id="KW-0028">Amino-acid biosynthesis</keyword>